<dbReference type="PANTHER" id="PTHR48079:SF6">
    <property type="entry name" value="NAD(P)-BINDING DOMAIN-CONTAINING PROTEIN-RELATED"/>
    <property type="match status" value="1"/>
</dbReference>
<dbReference type="InterPro" id="IPR051783">
    <property type="entry name" value="NAD(P)-dependent_oxidoreduct"/>
</dbReference>
<feature type="domain" description="NAD-dependent epimerase/dehydratase" evidence="1">
    <location>
        <begin position="3"/>
        <end position="236"/>
    </location>
</feature>
<dbReference type="Proteomes" id="UP000269289">
    <property type="component" value="Unassembled WGS sequence"/>
</dbReference>
<evidence type="ECO:0000313" key="2">
    <source>
        <dbReference type="EMBL" id="RMI05156.1"/>
    </source>
</evidence>
<dbReference type="Pfam" id="PF01370">
    <property type="entry name" value="Epimerase"/>
    <property type="match status" value="1"/>
</dbReference>
<evidence type="ECO:0000259" key="1">
    <source>
        <dbReference type="Pfam" id="PF01370"/>
    </source>
</evidence>
<dbReference type="OrthoDB" id="3338687at2"/>
<gene>
    <name evidence="2" type="ORF">EBM89_16220</name>
</gene>
<dbReference type="EMBL" id="RFFI01000108">
    <property type="protein sequence ID" value="RMI05156.1"/>
    <property type="molecule type" value="Genomic_DNA"/>
</dbReference>
<dbReference type="SUPFAM" id="SSF51735">
    <property type="entry name" value="NAD(P)-binding Rossmann-fold domains"/>
    <property type="match status" value="1"/>
</dbReference>
<accession>A0A3M2IZC0</accession>
<name>A0A3M2IZC0_9CELL</name>
<dbReference type="PANTHER" id="PTHR48079">
    <property type="entry name" value="PROTEIN YEEZ"/>
    <property type="match status" value="1"/>
</dbReference>
<comment type="caution">
    <text evidence="2">The sequence shown here is derived from an EMBL/GenBank/DDBJ whole genome shotgun (WGS) entry which is preliminary data.</text>
</comment>
<keyword evidence="3" id="KW-1185">Reference proteome</keyword>
<protein>
    <submittedName>
        <fullName evidence="2">NAD-dependent epimerase/dehydratase family protein</fullName>
    </submittedName>
</protein>
<proteinExistence type="predicted"/>
<dbReference type="RefSeq" id="WP_122150691.1">
    <property type="nucleotide sequence ID" value="NZ_RFFI01000108.1"/>
</dbReference>
<dbReference type="InterPro" id="IPR036291">
    <property type="entry name" value="NAD(P)-bd_dom_sf"/>
</dbReference>
<dbReference type="GO" id="GO:0004029">
    <property type="term" value="F:aldehyde dehydrogenase (NAD+) activity"/>
    <property type="evidence" value="ECO:0007669"/>
    <property type="project" value="TreeGrafter"/>
</dbReference>
<dbReference type="GO" id="GO:0005737">
    <property type="term" value="C:cytoplasm"/>
    <property type="evidence" value="ECO:0007669"/>
    <property type="project" value="TreeGrafter"/>
</dbReference>
<dbReference type="AlphaFoldDB" id="A0A3M2IZC0"/>
<sequence>MRVVVIGASGNVGTALLRRLRQDPTVTSLVGVVRRAPGRTPPAPYDTTEWHGLDIGARGPDHHVVSRLREIVAGADAVVHLAWQIQPSHDRDRQRRTHVDGTRRVVAAVAAAAVPHLVVASSVGAYSPSYSDEPRDEEWDTGGIRTSAYSVDKVAVERLLDEAEVRYPTLVVARVRPALVFQAAAGQEIKRYFLGPFVPARLLDGHLPVLPWPAGLRLQAVHADDLAEAFREVVVRQAWGPFNIAGPGIIRAADVADVVSGGRWREVPHAPVRVALGAAWLARIAPVGPGWFDMGASAPVLDTARAERMLGFRPQHTGVQAMRALVGGLVRGAGTGSPPLRPR</sequence>
<dbReference type="InterPro" id="IPR001509">
    <property type="entry name" value="Epimerase_deHydtase"/>
</dbReference>
<organism evidence="2 3">
    <name type="scientific">Cellulomonas triticagri</name>
    <dbReference type="NCBI Taxonomy" id="2483352"/>
    <lineage>
        <taxon>Bacteria</taxon>
        <taxon>Bacillati</taxon>
        <taxon>Actinomycetota</taxon>
        <taxon>Actinomycetes</taxon>
        <taxon>Micrococcales</taxon>
        <taxon>Cellulomonadaceae</taxon>
        <taxon>Cellulomonas</taxon>
    </lineage>
</organism>
<reference evidence="2 3" key="1">
    <citation type="submission" date="2018-10" db="EMBL/GenBank/DDBJ databases">
        <title>Isolation, diversity and antifungal activity of actinobacteria from wheat.</title>
        <authorList>
            <person name="Han C."/>
        </authorList>
    </citation>
    <scope>NUCLEOTIDE SEQUENCE [LARGE SCALE GENOMIC DNA]</scope>
    <source>
        <strain evidence="2 3">NEAU-YY56</strain>
    </source>
</reference>
<dbReference type="Gene3D" id="3.40.50.720">
    <property type="entry name" value="NAD(P)-binding Rossmann-like Domain"/>
    <property type="match status" value="1"/>
</dbReference>
<evidence type="ECO:0000313" key="3">
    <source>
        <dbReference type="Proteomes" id="UP000269289"/>
    </source>
</evidence>